<gene>
    <name evidence="4" type="ORF">PECUL_23A004114</name>
    <name evidence="3" type="ORF">PECUL_23A043278</name>
</gene>
<reference evidence="3" key="1">
    <citation type="submission" date="2022-03" db="EMBL/GenBank/DDBJ databases">
        <authorList>
            <person name="Alioto T."/>
            <person name="Alioto T."/>
            <person name="Gomez Garrido J."/>
        </authorList>
    </citation>
    <scope>NUCLEOTIDE SEQUENCE</scope>
</reference>
<evidence type="ECO:0000313" key="5">
    <source>
        <dbReference type="Proteomes" id="UP001295444"/>
    </source>
</evidence>
<dbReference type="AlphaFoldDB" id="A0AAD1R4N4"/>
<sequence>MADLLPDSAQDSLSASEDEDIGLLAASNPLSKGRAVPSKRPEPPLATKADLKNMLSELKAFFASELAVLKEDLNNLTGRMRATEEDVHDLKIKKDT</sequence>
<name>A0AAD1R4N4_PELCU</name>
<feature type="coiled-coil region" evidence="1">
    <location>
        <begin position="66"/>
        <end position="93"/>
    </location>
</feature>
<evidence type="ECO:0000256" key="1">
    <source>
        <dbReference type="SAM" id="Coils"/>
    </source>
</evidence>
<dbReference type="Proteomes" id="UP001295444">
    <property type="component" value="Chromosome 02"/>
</dbReference>
<accession>A0AAD1R4N4</accession>
<feature type="region of interest" description="Disordered" evidence="2">
    <location>
        <begin position="1"/>
        <end position="46"/>
    </location>
</feature>
<keyword evidence="5" id="KW-1185">Reference proteome</keyword>
<dbReference type="EMBL" id="OW240912">
    <property type="protein sequence ID" value="CAH2223902.1"/>
    <property type="molecule type" value="Genomic_DNA"/>
</dbReference>
<proteinExistence type="predicted"/>
<dbReference type="Proteomes" id="UP001295444">
    <property type="component" value="Chromosome 01"/>
</dbReference>
<organism evidence="3 5">
    <name type="scientific">Pelobates cultripes</name>
    <name type="common">Western spadefoot toad</name>
    <dbReference type="NCBI Taxonomy" id="61616"/>
    <lineage>
        <taxon>Eukaryota</taxon>
        <taxon>Metazoa</taxon>
        <taxon>Chordata</taxon>
        <taxon>Craniata</taxon>
        <taxon>Vertebrata</taxon>
        <taxon>Euteleostomi</taxon>
        <taxon>Amphibia</taxon>
        <taxon>Batrachia</taxon>
        <taxon>Anura</taxon>
        <taxon>Pelobatoidea</taxon>
        <taxon>Pelobatidae</taxon>
        <taxon>Pelobates</taxon>
    </lineage>
</organism>
<keyword evidence="1" id="KW-0175">Coiled coil</keyword>
<protein>
    <submittedName>
        <fullName evidence="3">Uncharacterized protein</fullName>
    </submittedName>
</protein>
<evidence type="ECO:0000313" key="4">
    <source>
        <dbReference type="EMBL" id="CAH2252409.1"/>
    </source>
</evidence>
<evidence type="ECO:0000256" key="2">
    <source>
        <dbReference type="SAM" id="MobiDB-lite"/>
    </source>
</evidence>
<dbReference type="EMBL" id="OW240913">
    <property type="protein sequence ID" value="CAH2252409.1"/>
    <property type="molecule type" value="Genomic_DNA"/>
</dbReference>
<evidence type="ECO:0000313" key="3">
    <source>
        <dbReference type="EMBL" id="CAH2223902.1"/>
    </source>
</evidence>